<accession>A0A077AXU3</accession>
<dbReference type="Gene3D" id="2.10.109.10">
    <property type="entry name" value="Umud Fragment, subunit A"/>
    <property type="match status" value="1"/>
</dbReference>
<dbReference type="CDD" id="cd06529">
    <property type="entry name" value="S24_LexA-like"/>
    <property type="match status" value="1"/>
</dbReference>
<dbReference type="HOGENOM" id="CLU_066192_0_0_5"/>
<evidence type="ECO:0000256" key="2">
    <source>
        <dbReference type="ARBA" id="ARBA00022763"/>
    </source>
</evidence>
<dbReference type="EMBL" id="CP008941">
    <property type="protein sequence ID" value="AIK95550.1"/>
    <property type="molecule type" value="Genomic_DNA"/>
</dbReference>
<keyword evidence="6" id="KW-0742">SOS response</keyword>
<comment type="similarity">
    <text evidence="1 7">Belongs to the peptidase S24 family.</text>
</comment>
<dbReference type="InterPro" id="IPR039418">
    <property type="entry name" value="LexA-like"/>
</dbReference>
<dbReference type="InterPro" id="IPR015927">
    <property type="entry name" value="Peptidase_S24_S26A/B/C"/>
</dbReference>
<evidence type="ECO:0000256" key="6">
    <source>
        <dbReference type="ARBA" id="ARBA00023236"/>
    </source>
</evidence>
<dbReference type="GO" id="GO:0016787">
    <property type="term" value="F:hydrolase activity"/>
    <property type="evidence" value="ECO:0007669"/>
    <property type="project" value="UniProtKB-KW"/>
</dbReference>
<dbReference type="GO" id="GO:0006281">
    <property type="term" value="P:DNA repair"/>
    <property type="evidence" value="ECO:0007669"/>
    <property type="project" value="UniProtKB-KW"/>
</dbReference>
<dbReference type="GO" id="GO:0009432">
    <property type="term" value="P:SOS response"/>
    <property type="evidence" value="ECO:0007669"/>
    <property type="project" value="UniProtKB-KW"/>
</dbReference>
<dbReference type="STRING" id="91604.ID47_00385"/>
<dbReference type="GO" id="GO:0006355">
    <property type="term" value="P:regulation of DNA-templated transcription"/>
    <property type="evidence" value="ECO:0007669"/>
    <property type="project" value="InterPro"/>
</dbReference>
<dbReference type="GO" id="GO:0003677">
    <property type="term" value="F:DNA binding"/>
    <property type="evidence" value="ECO:0007669"/>
    <property type="project" value="InterPro"/>
</dbReference>
<dbReference type="InterPro" id="IPR006197">
    <property type="entry name" value="Peptidase_S24_LexA"/>
</dbReference>
<name>A0A077AXU3_9PROT</name>
<sequence>MSRGGFRAGAGRKKNSGLFGEKTVARRIPQSLAPALDQYLSNLATSTKLGENIKFIFTPQEHSLQLPFFSSKVAAGLPDIADEHQDYLNLNEHLIPSPDSSFMVRVTGDSMIEAGIHNEDILVVNRDINPKDGHIIIAAVNGEITVKQLILKNDHVILMPANPQYSPLTITQSMDFRIWGVVTSVVHHLGK</sequence>
<evidence type="ECO:0000256" key="4">
    <source>
        <dbReference type="ARBA" id="ARBA00022813"/>
    </source>
</evidence>
<reference evidence="9 10" key="1">
    <citation type="submission" date="2014-07" db="EMBL/GenBank/DDBJ databases">
        <title>Comparative genomic insights into amoeba endosymbionts belonging to the families of Holosporaceae and Candidatus Midichloriaceae within Rickettsiales.</title>
        <authorList>
            <person name="Wang Z."/>
            <person name="Wu M."/>
        </authorList>
    </citation>
    <scope>NUCLEOTIDE SEQUENCE [LARGE SCALE GENOMIC DNA]</scope>
    <source>
        <strain evidence="9">PRA3</strain>
    </source>
</reference>
<keyword evidence="10" id="KW-1185">Reference proteome</keyword>
<dbReference type="OrthoDB" id="9802364at2"/>
<feature type="domain" description="Peptidase S24/S26A/S26B/S26C" evidence="8">
    <location>
        <begin position="67"/>
        <end position="182"/>
    </location>
</feature>
<dbReference type="SUPFAM" id="SSF51306">
    <property type="entry name" value="LexA/Signal peptidase"/>
    <property type="match status" value="1"/>
</dbReference>
<dbReference type="InterPro" id="IPR050077">
    <property type="entry name" value="LexA_repressor"/>
</dbReference>
<keyword evidence="5" id="KW-0234">DNA repair</keyword>
<evidence type="ECO:0000256" key="3">
    <source>
        <dbReference type="ARBA" id="ARBA00022801"/>
    </source>
</evidence>
<keyword evidence="4 7" id="KW-0068">Autocatalytic cleavage</keyword>
<evidence type="ECO:0000256" key="7">
    <source>
        <dbReference type="RuleBase" id="RU003991"/>
    </source>
</evidence>
<dbReference type="RefSeq" id="WP_038462716.1">
    <property type="nucleotide sequence ID" value="NZ_CP008941.1"/>
</dbReference>
<dbReference type="eggNOG" id="COG1974">
    <property type="taxonomic scope" value="Bacteria"/>
</dbReference>
<dbReference type="AlphaFoldDB" id="A0A077AXU3"/>
<dbReference type="InterPro" id="IPR036286">
    <property type="entry name" value="LexA/Signal_pep-like_sf"/>
</dbReference>
<dbReference type="PANTHER" id="PTHR33516">
    <property type="entry name" value="LEXA REPRESSOR"/>
    <property type="match status" value="1"/>
</dbReference>
<evidence type="ECO:0000259" key="8">
    <source>
        <dbReference type="Pfam" id="PF00717"/>
    </source>
</evidence>
<organism evidence="9 10">
    <name type="scientific">Candidatus Odyssella acanthamoebae</name>
    <dbReference type="NCBI Taxonomy" id="91604"/>
    <lineage>
        <taxon>Bacteria</taxon>
        <taxon>Pseudomonadati</taxon>
        <taxon>Pseudomonadota</taxon>
        <taxon>Alphaproteobacteria</taxon>
        <taxon>Holosporales</taxon>
        <taxon>Candidatus Paracaedibacteraceae</taxon>
        <taxon>Candidatus Odyssella</taxon>
    </lineage>
</organism>
<protein>
    <recommendedName>
        <fullName evidence="8">Peptidase S24/S26A/S26B/S26C domain-containing protein</fullName>
    </recommendedName>
</protein>
<dbReference type="NCBIfam" id="NF007621">
    <property type="entry name" value="PRK10276.1"/>
    <property type="match status" value="1"/>
</dbReference>
<evidence type="ECO:0000256" key="5">
    <source>
        <dbReference type="ARBA" id="ARBA00023204"/>
    </source>
</evidence>
<evidence type="ECO:0000313" key="9">
    <source>
        <dbReference type="EMBL" id="AIK95550.1"/>
    </source>
</evidence>
<evidence type="ECO:0000256" key="1">
    <source>
        <dbReference type="ARBA" id="ARBA00007484"/>
    </source>
</evidence>
<dbReference type="PRINTS" id="PR00726">
    <property type="entry name" value="LEXASERPTASE"/>
</dbReference>
<evidence type="ECO:0000313" key="10">
    <source>
        <dbReference type="Proteomes" id="UP000028926"/>
    </source>
</evidence>
<dbReference type="Proteomes" id="UP000028926">
    <property type="component" value="Chromosome"/>
</dbReference>
<dbReference type="PANTHER" id="PTHR33516:SF2">
    <property type="entry name" value="LEXA REPRESSOR-RELATED"/>
    <property type="match status" value="1"/>
</dbReference>
<dbReference type="KEGG" id="paca:ID47_00385"/>
<proteinExistence type="inferred from homology"/>
<dbReference type="Pfam" id="PF00717">
    <property type="entry name" value="Peptidase_S24"/>
    <property type="match status" value="1"/>
</dbReference>
<keyword evidence="2" id="KW-0227">DNA damage</keyword>
<keyword evidence="3 7" id="KW-0378">Hydrolase</keyword>
<gene>
    <name evidence="9" type="ORF">ID47_00385</name>
</gene>